<dbReference type="Pfam" id="PF07261">
    <property type="entry name" value="DnaB_2"/>
    <property type="match status" value="1"/>
</dbReference>
<comment type="similarity">
    <text evidence="1">Belongs to the DnaB/DnaD family.</text>
</comment>
<dbReference type="RefSeq" id="WP_010756726.1">
    <property type="nucleotide sequence ID" value="NZ_ASWD01000006.1"/>
</dbReference>
<dbReference type="NCBIfam" id="TIGR01446">
    <property type="entry name" value="DnaD_dom"/>
    <property type="match status" value="1"/>
</dbReference>
<gene>
    <name evidence="5" type="ORF">UAU_01720</name>
</gene>
<dbReference type="InterPro" id="IPR034829">
    <property type="entry name" value="DnaD-like_sf"/>
</dbReference>
<proteinExistence type="inferred from homology"/>
<dbReference type="PANTHER" id="PTHR39196:SF1">
    <property type="entry name" value="PRIMOSOME, DNAD SUBUNIT"/>
    <property type="match status" value="1"/>
</dbReference>
<organism evidence="5 6">
    <name type="scientific">Enterococcus pallens ATCC BAA-351</name>
    <dbReference type="NCBI Taxonomy" id="1158607"/>
    <lineage>
        <taxon>Bacteria</taxon>
        <taxon>Bacillati</taxon>
        <taxon>Bacillota</taxon>
        <taxon>Bacilli</taxon>
        <taxon>Lactobacillales</taxon>
        <taxon>Enterococcaceae</taxon>
        <taxon>Enterococcus</taxon>
    </lineage>
</organism>
<evidence type="ECO:0000313" key="5">
    <source>
        <dbReference type="EMBL" id="EOH94798.1"/>
    </source>
</evidence>
<feature type="compositionally biased region" description="Basic and acidic residues" evidence="2">
    <location>
        <begin position="154"/>
        <end position="174"/>
    </location>
</feature>
<dbReference type="eggNOG" id="COG3935">
    <property type="taxonomic scope" value="Bacteria"/>
</dbReference>
<dbReference type="Proteomes" id="UP000013782">
    <property type="component" value="Unassembled WGS sequence"/>
</dbReference>
<evidence type="ECO:0000256" key="1">
    <source>
        <dbReference type="ARBA" id="ARBA00093462"/>
    </source>
</evidence>
<keyword evidence="6" id="KW-1185">Reference proteome</keyword>
<dbReference type="AlphaFoldDB" id="R2QHY1"/>
<protein>
    <submittedName>
        <fullName evidence="5">DnaD domain-containing protein</fullName>
    </submittedName>
</protein>
<evidence type="ECO:0000313" key="6">
    <source>
        <dbReference type="Proteomes" id="UP000013782"/>
    </source>
</evidence>
<dbReference type="EMBL" id="AJAQ01000014">
    <property type="protein sequence ID" value="EOH94798.1"/>
    <property type="molecule type" value="Genomic_DNA"/>
</dbReference>
<dbReference type="PANTHER" id="PTHR39196">
    <property type="entry name" value="PRIMOSOME, DNAD SUBUNIT"/>
    <property type="match status" value="1"/>
</dbReference>
<feature type="region of interest" description="Disordered" evidence="2">
    <location>
        <begin position="148"/>
        <end position="178"/>
    </location>
</feature>
<evidence type="ECO:0000256" key="2">
    <source>
        <dbReference type="SAM" id="MobiDB-lite"/>
    </source>
</evidence>
<feature type="domain" description="DnaB/C C-terminal" evidence="3">
    <location>
        <begin position="186"/>
        <end position="261"/>
    </location>
</feature>
<evidence type="ECO:0000259" key="4">
    <source>
        <dbReference type="Pfam" id="PF14297"/>
    </source>
</evidence>
<accession>R2QHY1</accession>
<dbReference type="SUPFAM" id="SSF158499">
    <property type="entry name" value="DnaD domain-like"/>
    <property type="match status" value="1"/>
</dbReference>
<reference evidence="5 6" key="1">
    <citation type="submission" date="2013-02" db="EMBL/GenBank/DDBJ databases">
        <title>The Genome Sequence of Enterococcus pallens BAA-351.</title>
        <authorList>
            <consortium name="The Broad Institute Genome Sequencing Platform"/>
            <consortium name="The Broad Institute Genome Sequencing Center for Infectious Disease"/>
            <person name="Earl A.M."/>
            <person name="Gilmore M.S."/>
            <person name="Lebreton F."/>
            <person name="Walker B."/>
            <person name="Young S.K."/>
            <person name="Zeng Q."/>
            <person name="Gargeya S."/>
            <person name="Fitzgerald M."/>
            <person name="Haas B."/>
            <person name="Abouelleil A."/>
            <person name="Alvarado L."/>
            <person name="Arachchi H.M."/>
            <person name="Berlin A.M."/>
            <person name="Chapman S.B."/>
            <person name="Dewar J."/>
            <person name="Goldberg J."/>
            <person name="Griggs A."/>
            <person name="Gujja S."/>
            <person name="Hansen M."/>
            <person name="Howarth C."/>
            <person name="Imamovic A."/>
            <person name="Larimer J."/>
            <person name="McCowan C."/>
            <person name="Murphy C."/>
            <person name="Neiman D."/>
            <person name="Pearson M."/>
            <person name="Priest M."/>
            <person name="Roberts A."/>
            <person name="Saif S."/>
            <person name="Shea T."/>
            <person name="Sisk P."/>
            <person name="Sykes S."/>
            <person name="Wortman J."/>
            <person name="Nusbaum C."/>
            <person name="Birren B."/>
        </authorList>
    </citation>
    <scope>NUCLEOTIDE SEQUENCE [LARGE SCALE GENOMIC DNA]</scope>
    <source>
        <strain evidence="5 6">ATCC BAA-351</strain>
    </source>
</reference>
<evidence type="ECO:0000259" key="3">
    <source>
        <dbReference type="Pfam" id="PF07261"/>
    </source>
</evidence>
<feature type="domain" description="Lin1244/Lin1753-like N-terminal" evidence="4">
    <location>
        <begin position="11"/>
        <end position="104"/>
    </location>
</feature>
<comment type="caution">
    <text evidence="5">The sequence shown here is derived from an EMBL/GenBank/DDBJ whole genome shotgun (WGS) entry which is preliminary data.</text>
</comment>
<dbReference type="HOGENOM" id="CLU_074315_1_0_9"/>
<dbReference type="Gene3D" id="1.10.10.630">
    <property type="entry name" value="DnaD domain-like"/>
    <property type="match status" value="1"/>
</dbReference>
<dbReference type="InterPro" id="IPR006343">
    <property type="entry name" value="DnaB/C_C"/>
</dbReference>
<sequence length="288" mass="33691">MARPTKQGLDYYPKDVKAKYDTKFKYVESKNSVIARLVIYELWDLIYGEEGYFTKFDSIQKVLFLGDLPIDENQLDAILESCFEIKMFNRSLFDKYSVLTSASIQTRYLEATARRAKIPIISEYFLLDQNSYRNIFLVNANNNRVNDDINLVNDSEKPPKKRKEKESKGKESRVKSKNPTQKKIYHYYESNGFGTISSKTKQDFDYWVEDFVKIGATEENAIALIIHALGIAIDRNKRSYGYTNGILKDWEQKRFLTVEDVLTNDKKIKFDKNIVSSDREWKETGDDF</sequence>
<dbReference type="PATRIC" id="fig|1158607.3.peg.1687"/>
<name>R2QHY1_9ENTE</name>
<dbReference type="InterPro" id="IPR025400">
    <property type="entry name" value="Lin1244/Lin1753-like_N"/>
</dbReference>
<dbReference type="Pfam" id="PF14297">
    <property type="entry name" value="Lin1244_N"/>
    <property type="match status" value="1"/>
</dbReference>
<dbReference type="STRING" id="160454.RV10_GL001633"/>